<reference evidence="1" key="1">
    <citation type="submission" date="2018-01" db="EMBL/GenBank/DDBJ databases">
        <authorList>
            <person name="Regsiter A."/>
            <person name="William W."/>
        </authorList>
    </citation>
    <scope>NUCLEOTIDE SEQUENCE</scope>
    <source>
        <strain evidence="1">TRIP AH-1</strain>
    </source>
</reference>
<name>A0A445N0E6_9BACT</name>
<dbReference type="Gene3D" id="3.30.530.20">
    <property type="match status" value="1"/>
</dbReference>
<organism evidence="1">
    <name type="scientific">uncultured Desulfobacterium sp</name>
    <dbReference type="NCBI Taxonomy" id="201089"/>
    <lineage>
        <taxon>Bacteria</taxon>
        <taxon>Pseudomonadati</taxon>
        <taxon>Thermodesulfobacteriota</taxon>
        <taxon>Desulfobacteria</taxon>
        <taxon>Desulfobacterales</taxon>
        <taxon>Desulfobacteriaceae</taxon>
        <taxon>Desulfobacterium</taxon>
        <taxon>environmental samples</taxon>
    </lineage>
</organism>
<proteinExistence type="predicted"/>
<protein>
    <submittedName>
        <fullName evidence="1">Putative Carbon monoxide dehydrogenase subunit G</fullName>
    </submittedName>
</protein>
<dbReference type="InterPro" id="IPR010419">
    <property type="entry name" value="CO_DH_gsu"/>
</dbReference>
<dbReference type="CDD" id="cd05018">
    <property type="entry name" value="CoxG"/>
    <property type="match status" value="1"/>
</dbReference>
<dbReference type="EMBL" id="OJIN01000192">
    <property type="protein sequence ID" value="SPD75228.1"/>
    <property type="molecule type" value="Genomic_DNA"/>
</dbReference>
<evidence type="ECO:0000313" key="1">
    <source>
        <dbReference type="EMBL" id="SPD75228.1"/>
    </source>
</evidence>
<accession>A0A445N0E6</accession>
<dbReference type="SUPFAM" id="SSF55961">
    <property type="entry name" value="Bet v1-like"/>
    <property type="match status" value="1"/>
</dbReference>
<sequence length="153" mass="17292">MIIESSITLDGPVKEVWEKLLDPACLKNCIPGCESVSVQSNGEFKGTVKVKIGPIKARFDVVLTIVEMQPPVRLVSKMQGRDRFHTGRFTQENQLALEEINPDRTRLTYTSNLSISGKIATFGERIFRAKAKEMEKNFLASLSDILKHEERKQ</sequence>
<dbReference type="InterPro" id="IPR023393">
    <property type="entry name" value="START-like_dom_sf"/>
</dbReference>
<dbReference type="AlphaFoldDB" id="A0A445N0E6"/>
<dbReference type="PANTHER" id="PTHR38588">
    <property type="entry name" value="BLL0334 PROTEIN"/>
    <property type="match status" value="1"/>
</dbReference>
<gene>
    <name evidence="1" type="ORF">PITCH_A50030</name>
</gene>
<dbReference type="PANTHER" id="PTHR38588:SF1">
    <property type="entry name" value="BLL0334 PROTEIN"/>
    <property type="match status" value="1"/>
</dbReference>
<dbReference type="Pfam" id="PF06240">
    <property type="entry name" value="COXG"/>
    <property type="match status" value="1"/>
</dbReference>